<organism evidence="1 2">
    <name type="scientific">Streptomyces ramulosus</name>
    <dbReference type="NCBI Taxonomy" id="47762"/>
    <lineage>
        <taxon>Bacteria</taxon>
        <taxon>Bacillati</taxon>
        <taxon>Actinomycetota</taxon>
        <taxon>Actinomycetes</taxon>
        <taxon>Kitasatosporales</taxon>
        <taxon>Streptomycetaceae</taxon>
        <taxon>Streptomyces</taxon>
    </lineage>
</organism>
<evidence type="ECO:0000313" key="2">
    <source>
        <dbReference type="Proteomes" id="UP001596241"/>
    </source>
</evidence>
<protein>
    <submittedName>
        <fullName evidence="1">Uncharacterized protein</fullName>
    </submittedName>
</protein>
<dbReference type="EMBL" id="JBHSPW010000002">
    <property type="protein sequence ID" value="MFC5892509.1"/>
    <property type="molecule type" value="Genomic_DNA"/>
</dbReference>
<reference evidence="2" key="1">
    <citation type="journal article" date="2019" name="Int. J. Syst. Evol. Microbiol.">
        <title>The Global Catalogue of Microorganisms (GCM) 10K type strain sequencing project: providing services to taxonomists for standard genome sequencing and annotation.</title>
        <authorList>
            <consortium name="The Broad Institute Genomics Platform"/>
            <consortium name="The Broad Institute Genome Sequencing Center for Infectious Disease"/>
            <person name="Wu L."/>
            <person name="Ma J."/>
        </authorList>
    </citation>
    <scope>NUCLEOTIDE SEQUENCE [LARGE SCALE GENOMIC DNA]</scope>
    <source>
        <strain evidence="2">CGMCC 1.15809</strain>
    </source>
</reference>
<gene>
    <name evidence="1" type="ORF">ACFP3M_06715</name>
</gene>
<dbReference type="RefSeq" id="WP_345087920.1">
    <property type="nucleotide sequence ID" value="NZ_BAAAWG010000013.1"/>
</dbReference>
<evidence type="ECO:0000313" key="1">
    <source>
        <dbReference type="EMBL" id="MFC5892509.1"/>
    </source>
</evidence>
<accession>A0ABW1FHV6</accession>
<proteinExistence type="predicted"/>
<name>A0ABW1FHV6_9ACTN</name>
<comment type="caution">
    <text evidence="1">The sequence shown here is derived from an EMBL/GenBank/DDBJ whole genome shotgun (WGS) entry which is preliminary data.</text>
</comment>
<keyword evidence="2" id="KW-1185">Reference proteome</keyword>
<sequence>MAVEPSPSYPSPIFPPGRRIPGAATAVVGRAGDEAAAAGRGTAGREAESDASWIRLLADADPVWRRMPTAWHEAPFLGNARLGSQAYAEPDANAVRFTVQHGDVPDQRRESGAPFGPVRLPVGHFTLAPSGTITAVDWRLRLRDAELTGTLSTDRGTLTLRALVHTSRPVLAVEVVPSDGERAFRWRFRPAAASGPGPDPGAPPARIEEHTAARAAVQPLADGGARVTAWRERADGYGARTLYAAVVPAHPDRAARRRALRVVRDTAAEPYDALAADHRSWWHAYFRRGLRSVADSRLQRRDGIQLYRAAFLPPPRDGLP</sequence>
<dbReference type="Proteomes" id="UP001596241">
    <property type="component" value="Unassembled WGS sequence"/>
</dbReference>